<name>A0AA47NZY6_MERPO</name>
<dbReference type="GO" id="GO:0046983">
    <property type="term" value="F:protein dimerization activity"/>
    <property type="evidence" value="ECO:0007669"/>
    <property type="project" value="InterPro"/>
</dbReference>
<reference evidence="3" key="1">
    <citation type="journal article" date="2023" name="Front. Mar. Sci.">
        <title>A new Merluccius polli reference genome to investigate the effects of global change in West African waters.</title>
        <authorList>
            <person name="Mateo J.L."/>
            <person name="Blanco-Fernandez C."/>
            <person name="Garcia-Vazquez E."/>
            <person name="Machado-Schiaffino G."/>
        </authorList>
    </citation>
    <scope>NUCLEOTIDE SEQUENCE</scope>
    <source>
        <strain evidence="3">C29</strain>
        <tissue evidence="3">Fin</tissue>
    </source>
</reference>
<evidence type="ECO:0000256" key="1">
    <source>
        <dbReference type="SAM" id="MobiDB-lite"/>
    </source>
</evidence>
<organism evidence="3 4">
    <name type="scientific">Merluccius polli</name>
    <name type="common">Benguela hake</name>
    <name type="synonym">Merluccius cadenati</name>
    <dbReference type="NCBI Taxonomy" id="89951"/>
    <lineage>
        <taxon>Eukaryota</taxon>
        <taxon>Metazoa</taxon>
        <taxon>Chordata</taxon>
        <taxon>Craniata</taxon>
        <taxon>Vertebrata</taxon>
        <taxon>Euteleostomi</taxon>
        <taxon>Actinopterygii</taxon>
        <taxon>Neopterygii</taxon>
        <taxon>Teleostei</taxon>
        <taxon>Neoteleostei</taxon>
        <taxon>Acanthomorphata</taxon>
        <taxon>Zeiogadaria</taxon>
        <taxon>Gadariae</taxon>
        <taxon>Gadiformes</taxon>
        <taxon>Gadoidei</taxon>
        <taxon>Merlucciidae</taxon>
        <taxon>Merluccius</taxon>
    </lineage>
</organism>
<dbReference type="Pfam" id="PF05699">
    <property type="entry name" value="Dimer_Tnp_hAT"/>
    <property type="match status" value="1"/>
</dbReference>
<dbReference type="EMBL" id="JAOPHQ010003451">
    <property type="protein sequence ID" value="KAK0142953.1"/>
    <property type="molecule type" value="Genomic_DNA"/>
</dbReference>
<evidence type="ECO:0000313" key="3">
    <source>
        <dbReference type="EMBL" id="KAK0142953.1"/>
    </source>
</evidence>
<accession>A0AA47NZY6</accession>
<dbReference type="Proteomes" id="UP001174136">
    <property type="component" value="Unassembled WGS sequence"/>
</dbReference>
<proteinExistence type="predicted"/>
<evidence type="ECO:0000259" key="2">
    <source>
        <dbReference type="Pfam" id="PF05699"/>
    </source>
</evidence>
<keyword evidence="4" id="KW-1185">Reference proteome</keyword>
<sequence length="117" mass="13186">MYNMANFEARSPSDLLHFLTLKELTESMLQLYHLNCLVLIIPVSTSVERSFSALKRIKTHARNSTGQDHLGALALLPSPIHKERPTNGLRFHLATRSGWRRGGSEQRDASVQSDEES</sequence>
<feature type="region of interest" description="Disordered" evidence="1">
    <location>
        <begin position="94"/>
        <end position="117"/>
    </location>
</feature>
<dbReference type="InterPro" id="IPR008906">
    <property type="entry name" value="HATC_C_dom"/>
</dbReference>
<gene>
    <name evidence="3" type="ORF">N1851_018933</name>
</gene>
<evidence type="ECO:0000313" key="4">
    <source>
        <dbReference type="Proteomes" id="UP001174136"/>
    </source>
</evidence>
<feature type="domain" description="HAT C-terminal dimerisation" evidence="2">
    <location>
        <begin position="11"/>
        <end position="74"/>
    </location>
</feature>
<protein>
    <recommendedName>
        <fullName evidence="2">HAT C-terminal dimerisation domain-containing protein</fullName>
    </recommendedName>
</protein>
<dbReference type="AlphaFoldDB" id="A0AA47NZY6"/>
<comment type="caution">
    <text evidence="3">The sequence shown here is derived from an EMBL/GenBank/DDBJ whole genome shotgun (WGS) entry which is preliminary data.</text>
</comment>